<dbReference type="STRING" id="591205.SAMN05421538_10266"/>
<dbReference type="InterPro" id="IPR025232">
    <property type="entry name" value="DUF4174"/>
</dbReference>
<gene>
    <name evidence="3" type="ORF">SAMN05421538_10266</name>
</gene>
<organism evidence="3 4">
    <name type="scientific">Paracoccus isoporae</name>
    <dbReference type="NCBI Taxonomy" id="591205"/>
    <lineage>
        <taxon>Bacteria</taxon>
        <taxon>Pseudomonadati</taxon>
        <taxon>Pseudomonadota</taxon>
        <taxon>Alphaproteobacteria</taxon>
        <taxon>Rhodobacterales</taxon>
        <taxon>Paracoccaceae</taxon>
        <taxon>Paracoccus</taxon>
    </lineage>
</organism>
<dbReference type="EMBL" id="FNAH01000002">
    <property type="protein sequence ID" value="SDD62071.1"/>
    <property type="molecule type" value="Genomic_DNA"/>
</dbReference>
<evidence type="ECO:0000256" key="1">
    <source>
        <dbReference type="ARBA" id="ARBA00022729"/>
    </source>
</evidence>
<evidence type="ECO:0000313" key="4">
    <source>
        <dbReference type="Proteomes" id="UP000199344"/>
    </source>
</evidence>
<dbReference type="Proteomes" id="UP000199344">
    <property type="component" value="Unassembled WGS sequence"/>
</dbReference>
<feature type="domain" description="DUF4174" evidence="2">
    <location>
        <begin position="23"/>
        <end position="124"/>
    </location>
</feature>
<dbReference type="Pfam" id="PF13778">
    <property type="entry name" value="DUF4174"/>
    <property type="match status" value="1"/>
</dbReference>
<evidence type="ECO:0000259" key="2">
    <source>
        <dbReference type="Pfam" id="PF13778"/>
    </source>
</evidence>
<dbReference type="AlphaFoldDB" id="A0A1G6W8C6"/>
<keyword evidence="1" id="KW-0732">Signal</keyword>
<sequence length="129" mass="14174">MAASVEEWRQNKAAPLAADTVDLDAFRWEARPVVVMAPSADDADFTRQMEVFAEAAAEIAERDMVIVTDTDPQADGTLRRKLSPQGFAVYLIGKDGGVKFSAAEPVGMSRLAEIIDAMPMRRREMRDDG</sequence>
<dbReference type="OrthoDB" id="7362103at2"/>
<name>A0A1G6W8C6_9RHOB</name>
<protein>
    <recommendedName>
        <fullName evidence="2">DUF4174 domain-containing protein</fullName>
    </recommendedName>
</protein>
<proteinExistence type="predicted"/>
<evidence type="ECO:0000313" key="3">
    <source>
        <dbReference type="EMBL" id="SDD62071.1"/>
    </source>
</evidence>
<reference evidence="3 4" key="1">
    <citation type="submission" date="2016-10" db="EMBL/GenBank/DDBJ databases">
        <authorList>
            <person name="de Groot N.N."/>
        </authorList>
    </citation>
    <scope>NUCLEOTIDE SEQUENCE [LARGE SCALE GENOMIC DNA]</scope>
    <source>
        <strain evidence="3 4">DSM 22220</strain>
    </source>
</reference>
<keyword evidence="4" id="KW-1185">Reference proteome</keyword>
<accession>A0A1G6W8C6</accession>